<dbReference type="Pfam" id="PF02467">
    <property type="entry name" value="Whib"/>
    <property type="match status" value="1"/>
</dbReference>
<sequence>MTPDMTVIVDSALRGDWTLLLETASHTEEKNWAEKARCAGQVTDIFLPPSDGPREDAEEVRRKEGEALDFALGFCAACPVSVAARCLLEALRQDEEYGIRAGLLACERAELRDAWKRRVDTEAVSAALRGVTTLLSRQEREEVVARFANDQGLDADRVAQGLGVSRKYLWQLVREYRQRVRQGVTSASASERGASRSDAA</sequence>
<feature type="domain" description="4Fe-4S Wbl-type" evidence="1">
    <location>
        <begin position="37"/>
        <end position="110"/>
    </location>
</feature>
<name>A0A918RYI2_9ACTN</name>
<reference evidence="2" key="2">
    <citation type="submission" date="2020-09" db="EMBL/GenBank/DDBJ databases">
        <authorList>
            <person name="Sun Q."/>
            <person name="Ohkuma M."/>
        </authorList>
    </citation>
    <scope>NUCLEOTIDE SEQUENCE</scope>
    <source>
        <strain evidence="2">JCM 5016</strain>
    </source>
</reference>
<protein>
    <recommendedName>
        <fullName evidence="1">4Fe-4S Wbl-type domain-containing protein</fullName>
    </recommendedName>
</protein>
<dbReference type="Proteomes" id="UP000623010">
    <property type="component" value="Unassembled WGS sequence"/>
</dbReference>
<proteinExistence type="predicted"/>
<dbReference type="AlphaFoldDB" id="A0A918RYI2"/>
<comment type="caution">
    <text evidence="2">The sequence shown here is derived from an EMBL/GenBank/DDBJ whole genome shotgun (WGS) entry which is preliminary data.</text>
</comment>
<dbReference type="PROSITE" id="PS51674">
    <property type="entry name" value="4FE4S_WBL"/>
    <property type="match status" value="1"/>
</dbReference>
<reference evidence="2" key="1">
    <citation type="journal article" date="2014" name="Int. J. Syst. Evol. Microbiol.">
        <title>Complete genome sequence of Corynebacterium casei LMG S-19264T (=DSM 44701T), isolated from a smear-ripened cheese.</title>
        <authorList>
            <consortium name="US DOE Joint Genome Institute (JGI-PGF)"/>
            <person name="Walter F."/>
            <person name="Albersmeier A."/>
            <person name="Kalinowski J."/>
            <person name="Ruckert C."/>
        </authorList>
    </citation>
    <scope>NUCLEOTIDE SEQUENCE</scope>
    <source>
        <strain evidence="2">JCM 5016</strain>
    </source>
</reference>
<accession>A0A918RYI2</accession>
<evidence type="ECO:0000259" key="1">
    <source>
        <dbReference type="PROSITE" id="PS51674"/>
    </source>
</evidence>
<dbReference type="InterPro" id="IPR034768">
    <property type="entry name" value="4FE4S_WBL"/>
</dbReference>
<dbReference type="RefSeq" id="WP_190061065.1">
    <property type="nucleotide sequence ID" value="NZ_BMWH01000047.1"/>
</dbReference>
<keyword evidence="3" id="KW-1185">Reference proteome</keyword>
<organism evidence="2 3">
    <name type="scientific">Streptomyces echinoruber</name>
    <dbReference type="NCBI Taxonomy" id="68898"/>
    <lineage>
        <taxon>Bacteria</taxon>
        <taxon>Bacillati</taxon>
        <taxon>Actinomycetota</taxon>
        <taxon>Actinomycetes</taxon>
        <taxon>Kitasatosporales</taxon>
        <taxon>Streptomycetaceae</taxon>
        <taxon>Streptomyces</taxon>
    </lineage>
</organism>
<dbReference type="EMBL" id="BMWH01000047">
    <property type="protein sequence ID" value="GHA17312.1"/>
    <property type="molecule type" value="Genomic_DNA"/>
</dbReference>
<evidence type="ECO:0000313" key="3">
    <source>
        <dbReference type="Proteomes" id="UP000623010"/>
    </source>
</evidence>
<evidence type="ECO:0000313" key="2">
    <source>
        <dbReference type="EMBL" id="GHA17312.1"/>
    </source>
</evidence>
<gene>
    <name evidence="2" type="ORF">GCM10010389_64520</name>
</gene>